<organism evidence="2 3">
    <name type="scientific">Tieghemostelium lacteum</name>
    <name type="common">Slime mold</name>
    <name type="synonym">Dictyostelium lacteum</name>
    <dbReference type="NCBI Taxonomy" id="361077"/>
    <lineage>
        <taxon>Eukaryota</taxon>
        <taxon>Amoebozoa</taxon>
        <taxon>Evosea</taxon>
        <taxon>Eumycetozoa</taxon>
        <taxon>Dictyostelia</taxon>
        <taxon>Dictyosteliales</taxon>
        <taxon>Raperosteliaceae</taxon>
        <taxon>Tieghemostelium</taxon>
    </lineage>
</organism>
<dbReference type="InParanoid" id="A0A152A687"/>
<dbReference type="PANTHER" id="PTHR11102:SF162">
    <property type="entry name" value="HCP-LIKE PROTEIN"/>
    <property type="match status" value="1"/>
</dbReference>
<dbReference type="GO" id="GO:0036503">
    <property type="term" value="P:ERAD pathway"/>
    <property type="evidence" value="ECO:0007669"/>
    <property type="project" value="TreeGrafter"/>
</dbReference>
<dbReference type="GO" id="GO:0005789">
    <property type="term" value="C:endoplasmic reticulum membrane"/>
    <property type="evidence" value="ECO:0007669"/>
    <property type="project" value="TreeGrafter"/>
</dbReference>
<dbReference type="STRING" id="361077.A0A152A687"/>
<dbReference type="SUPFAM" id="SSF81901">
    <property type="entry name" value="HCP-like"/>
    <property type="match status" value="2"/>
</dbReference>
<dbReference type="Gene3D" id="1.25.40.10">
    <property type="entry name" value="Tetratricopeptide repeat domain"/>
    <property type="match status" value="2"/>
</dbReference>
<dbReference type="PANTHER" id="PTHR11102">
    <property type="entry name" value="SEL-1-LIKE PROTEIN"/>
    <property type="match status" value="1"/>
</dbReference>
<dbReference type="InterPro" id="IPR050767">
    <property type="entry name" value="Sel1_AlgK"/>
</dbReference>
<dbReference type="OMA" id="WLIEERK"/>
<dbReference type="AlphaFoldDB" id="A0A152A687"/>
<sequence length="490" mass="56824">MLTFRNINKINAFSYLNRYYCNNNINNVITRELSDDEISLSENQKKLLNNIKTLQDKYQHVFTTEEKKRLNSYEHDCYMNESLSDFNIGLFYSQGIIKNDSGKESLDQLSTEYFKRSADKDLAEGQYAYAMSLLMDSTRNIFVPILPSLSSVVNRDDGQSDSMVIGNGWVSSENVDKDFDYKSWLRQERMKSLRMKDNIVQHEQEKQKKKMDAIRYLNLSSIQEYPNAQFTLGMILLHGKYDIKVNRKQGLYWLEKAREKDYLVATYELGKYHHAQYSMIQATTDEEQDKSFIKYFIEASQKGHADSSYWLATNLMSSSQPEKSIEYLETSVQQGSGQAATFLSMLYRNGIYVEQDSQKFMKYLQLAIERKDAVALLTMGELYFNGQEGLQQNYKLAFQYFSESSQLGNSDAYLNQGVMYFNGYGVEQSYLNAFYSYQNSFHHNMNNKAAITNLYTMHSEGLGVPKSPELAQFYKNLLSNLPDDESTDVD</sequence>
<dbReference type="Pfam" id="PF08238">
    <property type="entry name" value="Sel1"/>
    <property type="match status" value="5"/>
</dbReference>
<dbReference type="OrthoDB" id="442451at2759"/>
<dbReference type="FunCoup" id="A0A152A687">
    <property type="interactions" value="738"/>
</dbReference>
<evidence type="ECO:0000313" key="3">
    <source>
        <dbReference type="Proteomes" id="UP000076078"/>
    </source>
</evidence>
<evidence type="ECO:0008006" key="4">
    <source>
        <dbReference type="Google" id="ProtNLM"/>
    </source>
</evidence>
<evidence type="ECO:0000256" key="1">
    <source>
        <dbReference type="ARBA" id="ARBA00038101"/>
    </source>
</evidence>
<dbReference type="InterPro" id="IPR011990">
    <property type="entry name" value="TPR-like_helical_dom_sf"/>
</dbReference>
<comment type="similarity">
    <text evidence="1">Belongs to the sel-1 family.</text>
</comment>
<proteinExistence type="inferred from homology"/>
<comment type="caution">
    <text evidence="2">The sequence shown here is derived from an EMBL/GenBank/DDBJ whole genome shotgun (WGS) entry which is preliminary data.</text>
</comment>
<reference evidence="2 3" key="1">
    <citation type="submission" date="2015-12" db="EMBL/GenBank/DDBJ databases">
        <title>Dictyostelia acquired genes for synthesis and detection of signals that induce cell-type specialization by lateral gene transfer from prokaryotes.</title>
        <authorList>
            <person name="Gloeckner G."/>
            <person name="Schaap P."/>
        </authorList>
    </citation>
    <scope>NUCLEOTIDE SEQUENCE [LARGE SCALE GENOMIC DNA]</scope>
    <source>
        <strain evidence="2 3">TK</strain>
    </source>
</reference>
<accession>A0A152A687</accession>
<gene>
    <name evidence="2" type="ORF">DLAC_01625</name>
</gene>
<dbReference type="InterPro" id="IPR006597">
    <property type="entry name" value="Sel1-like"/>
</dbReference>
<evidence type="ECO:0000313" key="2">
    <source>
        <dbReference type="EMBL" id="KYR01625.1"/>
    </source>
</evidence>
<name>A0A152A687_TIELA</name>
<protein>
    <recommendedName>
        <fullName evidence="4">Sel1 repeat family protein</fullName>
    </recommendedName>
</protein>
<dbReference type="Proteomes" id="UP000076078">
    <property type="component" value="Unassembled WGS sequence"/>
</dbReference>
<dbReference type="EMBL" id="LODT01000006">
    <property type="protein sequence ID" value="KYR01625.1"/>
    <property type="molecule type" value="Genomic_DNA"/>
</dbReference>
<keyword evidence="3" id="KW-1185">Reference proteome</keyword>
<dbReference type="SMART" id="SM00671">
    <property type="entry name" value="SEL1"/>
    <property type="match status" value="6"/>
</dbReference>